<evidence type="ECO:0000313" key="2">
    <source>
        <dbReference type="Proteomes" id="UP001140230"/>
    </source>
</evidence>
<organism evidence="1 2">
    <name type="scientific">Xanthomonas hortorum pv. hederae</name>
    <dbReference type="NCBI Taxonomy" id="453603"/>
    <lineage>
        <taxon>Bacteria</taxon>
        <taxon>Pseudomonadati</taxon>
        <taxon>Pseudomonadota</taxon>
        <taxon>Gammaproteobacteria</taxon>
        <taxon>Lysobacterales</taxon>
        <taxon>Lysobacteraceae</taxon>
        <taxon>Xanthomonas</taxon>
    </lineage>
</organism>
<dbReference type="SUPFAM" id="SSF55874">
    <property type="entry name" value="ATPase domain of HSP90 chaperone/DNA topoisomerase II/histidine kinase"/>
    <property type="match status" value="1"/>
</dbReference>
<evidence type="ECO:0000313" key="1">
    <source>
        <dbReference type="EMBL" id="MDC8640168.1"/>
    </source>
</evidence>
<name>A0A9X4H9K9_9XANT</name>
<gene>
    <name evidence="1" type="ORF">NY667_20730</name>
</gene>
<protein>
    <submittedName>
        <fullName evidence="1">ATP-binding protein</fullName>
    </submittedName>
</protein>
<keyword evidence="1" id="KW-0067">ATP-binding</keyword>
<proteinExistence type="predicted"/>
<dbReference type="Gene3D" id="3.30.565.10">
    <property type="entry name" value="Histidine kinase-like ATPase, C-terminal domain"/>
    <property type="match status" value="1"/>
</dbReference>
<dbReference type="RefSeq" id="WP_104549169.1">
    <property type="nucleotide sequence ID" value="NZ_CP168173.1"/>
</dbReference>
<dbReference type="InterPro" id="IPR036890">
    <property type="entry name" value="HATPase_C_sf"/>
</dbReference>
<dbReference type="AlphaFoldDB" id="A0A9X4H9K9"/>
<dbReference type="GO" id="GO:0005524">
    <property type="term" value="F:ATP binding"/>
    <property type="evidence" value="ECO:0007669"/>
    <property type="project" value="UniProtKB-KW"/>
</dbReference>
<reference evidence="1" key="1">
    <citation type="journal article" date="2022" name="Phytopathology">
        <title>Whole genome sequencing-based tracing of a 2022 introduction and outbreak of Xanthomonas hortorum pv. pelargonii.</title>
        <authorList>
            <person name="Iruegas Bocardo F."/>
            <person name="Weisberg A.J."/>
            <person name="Riutta E.R."/>
            <person name="Kilday K.B."/>
            <person name="Bonkowski J.C."/>
            <person name="Creswell T.C."/>
            <person name="Daughtrey M."/>
            <person name="Rane K.K."/>
            <person name="Grunwald N.J."/>
            <person name="Chang J.H."/>
            <person name="Putnam M."/>
        </authorList>
    </citation>
    <scope>NUCLEOTIDE SEQUENCE</scope>
    <source>
        <strain evidence="1">22-338</strain>
    </source>
</reference>
<comment type="caution">
    <text evidence="1">The sequence shown here is derived from an EMBL/GenBank/DDBJ whole genome shotgun (WGS) entry which is preliminary data.</text>
</comment>
<dbReference type="Proteomes" id="UP001140230">
    <property type="component" value="Unassembled WGS sequence"/>
</dbReference>
<reference evidence="1" key="2">
    <citation type="submission" date="2022-08" db="EMBL/GenBank/DDBJ databases">
        <authorList>
            <person name="Iruegas-Bocardo F."/>
            <person name="Weisberg A.J."/>
            <person name="Riutta E.R."/>
            <person name="Kilday K."/>
            <person name="Bonkowski J.C."/>
            <person name="Creswell T."/>
            <person name="Daughtrey M.L."/>
            <person name="Rane K."/>
            <person name="Grunwald N.J."/>
            <person name="Chang J.H."/>
            <person name="Putnam M.L."/>
        </authorList>
    </citation>
    <scope>NUCLEOTIDE SEQUENCE</scope>
    <source>
        <strain evidence="1">22-338</strain>
    </source>
</reference>
<dbReference type="EMBL" id="JANWTP010000100">
    <property type="protein sequence ID" value="MDC8640168.1"/>
    <property type="molecule type" value="Genomic_DNA"/>
</dbReference>
<accession>A0A9X4H9K9</accession>
<keyword evidence="1" id="KW-0547">Nucleotide-binding</keyword>
<sequence>MQIQVRVSEEGALRNQRHAFTDRYTLASELLQNARRAGAVRIDIDYDPTTRRLRIRDNGRGIQDFQKLLDFNESGWDEATKKHEHPFGVGFSKCLYAAQRCIVRSGDCYVDFLTADALARKPIDVHLEPHGPFPGTLVELYGVDLPDLPELREHMRSLCIGFPVEVIFNGGSLDRPYAANRLESVDTTVGAVHLAGTLSGKHSTETMVFLQGFRVLSPRAYSPAHVNIVHLDPERFIARLPDRHTLIEERDQAKRVNAEIRHQWRAVLEVAKFQLPPRQFVDRYTGAMRAFGHLDLLNDLDVLPRGVCARISGYPIQTTDSVYHFLDEDIEPPTRQDIDDGRVVLVDLDNVDDGNAAHWMFARAKGFLAVDPYMLHEGHWIYGRIRKLCDQTLGLEPVETQERARFEGCWTAADLVLCAAVRLRIGEEAVDVVDDAVHHGGTVFVPGGETTGQAVRQLSDYVDGNDQFRDYEEAADIDAFADLVRRLRSVDPRQTLTSLLRELKLERYPVLRGKAFRLIVDGQADAHSIELIG</sequence>